<protein>
    <submittedName>
        <fullName evidence="1">Uncharacterized protein</fullName>
    </submittedName>
</protein>
<dbReference type="Proteomes" id="UP001165960">
    <property type="component" value="Unassembled WGS sequence"/>
</dbReference>
<reference evidence="1" key="1">
    <citation type="submission" date="2022-04" db="EMBL/GenBank/DDBJ databases">
        <title>Genome of the entomopathogenic fungus Entomophthora muscae.</title>
        <authorList>
            <person name="Elya C."/>
            <person name="Lovett B.R."/>
            <person name="Lee E."/>
            <person name="Macias A.M."/>
            <person name="Hajek A.E."/>
            <person name="De Bivort B.L."/>
            <person name="Kasson M.T."/>
            <person name="De Fine Licht H.H."/>
            <person name="Stajich J.E."/>
        </authorList>
    </citation>
    <scope>NUCLEOTIDE SEQUENCE</scope>
    <source>
        <strain evidence="1">Berkeley</strain>
    </source>
</reference>
<accession>A0ACC2TCS9</accession>
<sequence>MDLNSRSESLKNRLALETKVRDAALSLRKLHANNKKLVCQADDQLETANRKLDYVSKEMWDVAQRSWSHQRHLMQHTAAVLAIAATQSVEHNSTTGSFSEPSTLKDALAALSIKDHEIQILRTQPPAPKCKCQKMGVVVKELEEQRAKVNSLEKELNDNQELSQLLAGERIDKQDLYRQVQALKREMRTIKADNPSPTQESLKCKLKEAIEEADLLYRRNLETNEQLTQLYLEIPELHHSPDQETHEPDTRFTMEKFTAKVDGLIQENHDLIDKILELQERNVQLTRRLNTSSNDSLSDEKLSLSEVEDIVTELQTLLEQVEDKADHLQSELARERSNNQALYETKQNVEQKLSSKIQQLQSELETKDILCTKYQQILNTI</sequence>
<proteinExistence type="predicted"/>
<evidence type="ECO:0000313" key="2">
    <source>
        <dbReference type="Proteomes" id="UP001165960"/>
    </source>
</evidence>
<comment type="caution">
    <text evidence="1">The sequence shown here is derived from an EMBL/GenBank/DDBJ whole genome shotgun (WGS) entry which is preliminary data.</text>
</comment>
<dbReference type="EMBL" id="QTSX02003037">
    <property type="protein sequence ID" value="KAJ9072246.1"/>
    <property type="molecule type" value="Genomic_DNA"/>
</dbReference>
<keyword evidence="2" id="KW-1185">Reference proteome</keyword>
<evidence type="ECO:0000313" key="1">
    <source>
        <dbReference type="EMBL" id="KAJ9072246.1"/>
    </source>
</evidence>
<name>A0ACC2TCS9_9FUNG</name>
<organism evidence="1 2">
    <name type="scientific">Entomophthora muscae</name>
    <dbReference type="NCBI Taxonomy" id="34485"/>
    <lineage>
        <taxon>Eukaryota</taxon>
        <taxon>Fungi</taxon>
        <taxon>Fungi incertae sedis</taxon>
        <taxon>Zoopagomycota</taxon>
        <taxon>Entomophthoromycotina</taxon>
        <taxon>Entomophthoromycetes</taxon>
        <taxon>Entomophthorales</taxon>
        <taxon>Entomophthoraceae</taxon>
        <taxon>Entomophthora</taxon>
    </lineage>
</organism>
<gene>
    <name evidence="1" type="ORF">DSO57_1029622</name>
</gene>